<proteinExistence type="predicted"/>
<keyword evidence="2" id="KW-1185">Reference proteome</keyword>
<gene>
    <name evidence="1" type="ORF">Ocin01_16140</name>
</gene>
<evidence type="ECO:0000313" key="1">
    <source>
        <dbReference type="EMBL" id="ODM90540.1"/>
    </source>
</evidence>
<evidence type="ECO:0000313" key="2">
    <source>
        <dbReference type="Proteomes" id="UP000094527"/>
    </source>
</evidence>
<organism evidence="1 2">
    <name type="scientific">Orchesella cincta</name>
    <name type="common">Springtail</name>
    <name type="synonym">Podura cincta</name>
    <dbReference type="NCBI Taxonomy" id="48709"/>
    <lineage>
        <taxon>Eukaryota</taxon>
        <taxon>Metazoa</taxon>
        <taxon>Ecdysozoa</taxon>
        <taxon>Arthropoda</taxon>
        <taxon>Hexapoda</taxon>
        <taxon>Collembola</taxon>
        <taxon>Entomobryomorpha</taxon>
        <taxon>Entomobryoidea</taxon>
        <taxon>Orchesellidae</taxon>
        <taxon>Orchesellinae</taxon>
        <taxon>Orchesella</taxon>
    </lineage>
</organism>
<dbReference type="AlphaFoldDB" id="A0A1D2MC43"/>
<dbReference type="Proteomes" id="UP000094527">
    <property type="component" value="Unassembled WGS sequence"/>
</dbReference>
<name>A0A1D2MC43_ORCCI</name>
<dbReference type="EMBL" id="LJIJ01001915">
    <property type="protein sequence ID" value="ODM90540.1"/>
    <property type="molecule type" value="Genomic_DNA"/>
</dbReference>
<reference evidence="1 2" key="1">
    <citation type="journal article" date="2016" name="Genome Biol. Evol.">
        <title>Gene Family Evolution Reflects Adaptation to Soil Environmental Stressors in the Genome of the Collembolan Orchesella cincta.</title>
        <authorList>
            <person name="Faddeeva-Vakhrusheva A."/>
            <person name="Derks M.F."/>
            <person name="Anvar S.Y."/>
            <person name="Agamennone V."/>
            <person name="Suring W."/>
            <person name="Smit S."/>
            <person name="van Straalen N.M."/>
            <person name="Roelofs D."/>
        </authorList>
    </citation>
    <scope>NUCLEOTIDE SEQUENCE [LARGE SCALE GENOMIC DNA]</scope>
    <source>
        <tissue evidence="1">Mixed pool</tissue>
    </source>
</reference>
<comment type="caution">
    <text evidence="1">The sequence shown here is derived from an EMBL/GenBank/DDBJ whole genome shotgun (WGS) entry which is preliminary data.</text>
</comment>
<protein>
    <submittedName>
        <fullName evidence="1">Uncharacterized protein</fullName>
    </submittedName>
</protein>
<sequence length="167" mass="19289">MSEDETLPHITSDGWRSIHFEHFWDQVKSKKSILSTSERSELVVSSLSSAFAHSPQSMCSAILHRINSRAEVIPVFIRNATIWNRVYAEWTHFPYHNDENVALYSSIDSTEFLGQMLSSLLAGRRIISIDIHDLYGLVERVEQWKIMRLTTFPQLMYGIICTMVVIK</sequence>
<accession>A0A1D2MC43</accession>